<keyword evidence="2" id="KW-1185">Reference proteome</keyword>
<proteinExistence type="predicted"/>
<gene>
    <name evidence="1" type="ORF">D5018_03980</name>
</gene>
<evidence type="ECO:0000313" key="1">
    <source>
        <dbReference type="EMBL" id="RLV61008.1"/>
    </source>
</evidence>
<evidence type="ECO:0000313" key="2">
    <source>
        <dbReference type="Proteomes" id="UP000281474"/>
    </source>
</evidence>
<dbReference type="RefSeq" id="WP_121837708.1">
    <property type="nucleotide sequence ID" value="NZ_ML014758.1"/>
</dbReference>
<protein>
    <submittedName>
        <fullName evidence="1">Uncharacterized protein</fullName>
    </submittedName>
</protein>
<reference evidence="1 2" key="1">
    <citation type="submission" date="2018-09" db="EMBL/GenBank/DDBJ databases">
        <title>Phylogeny of the Shewanellaceae, and recommendation for two new genera, Pseudoshewanella and Parashewanella.</title>
        <authorList>
            <person name="Wang G."/>
        </authorList>
    </citation>
    <scope>NUCLEOTIDE SEQUENCE [LARGE SCALE GENOMIC DNA]</scope>
    <source>
        <strain evidence="1 2">C51</strain>
    </source>
</reference>
<accession>A0A3L8Q2A7</accession>
<dbReference type="Proteomes" id="UP000281474">
    <property type="component" value="Unassembled WGS sequence"/>
</dbReference>
<dbReference type="AlphaFoldDB" id="A0A3L8Q2A7"/>
<name>A0A3L8Q2A7_9GAMM</name>
<comment type="caution">
    <text evidence="1">The sequence shown here is derived from an EMBL/GenBank/DDBJ whole genome shotgun (WGS) entry which is preliminary data.</text>
</comment>
<sequence>MPLPVTVYRWDDDQAPQILSGNTSEVLNVLKKCLVEGYGDKQPLGWTVAFEETGAAPKIAFRNDTTKGGSGSYGIFKGRNATDDDQGVECQAAMSMTSFDDLLLAGNKQGFRVIKKNNQYDTDKWILIGTAVGFYFFGDYLDKYSNAIIKPLAGLYCGDLKTSLNGDVGRFICVSHFISKTPLYPTGTDGTKWHGSINYLQDATSSELSGIELLLPQTDGVKLIKYSVINRAKEVFSTDPLSKTTILHSLPVVAKDNEVDSDNTESKQSLKAPWFRGEFPGLFLSEFVFDKELLWPATINMIGGSYFLLRNPDKNNGSLMLIKLGEWDV</sequence>
<dbReference type="EMBL" id="QZEI01000009">
    <property type="protein sequence ID" value="RLV61008.1"/>
    <property type="molecule type" value="Genomic_DNA"/>
</dbReference>
<dbReference type="OrthoDB" id="6696432at2"/>
<organism evidence="1 2">
    <name type="scientific">Parashewanella curva</name>
    <dbReference type="NCBI Taxonomy" id="2338552"/>
    <lineage>
        <taxon>Bacteria</taxon>
        <taxon>Pseudomonadati</taxon>
        <taxon>Pseudomonadota</taxon>
        <taxon>Gammaproteobacteria</taxon>
        <taxon>Alteromonadales</taxon>
        <taxon>Shewanellaceae</taxon>
        <taxon>Parashewanella</taxon>
    </lineage>
</organism>